<dbReference type="GO" id="GO:0015074">
    <property type="term" value="P:DNA integration"/>
    <property type="evidence" value="ECO:0007669"/>
    <property type="project" value="InterPro"/>
</dbReference>
<reference evidence="2 3" key="1">
    <citation type="journal article" date="2016" name="Nat. Commun.">
        <title>Thousands of microbial genomes shed light on interconnected biogeochemical processes in an aquifer system.</title>
        <authorList>
            <person name="Anantharaman K."/>
            <person name="Brown C.T."/>
            <person name="Hug L.A."/>
            <person name="Sharon I."/>
            <person name="Castelle C.J."/>
            <person name="Probst A.J."/>
            <person name="Thomas B.C."/>
            <person name="Singh A."/>
            <person name="Wilkins M.J."/>
            <person name="Karaoz U."/>
            <person name="Brodie E.L."/>
            <person name="Williams K.H."/>
            <person name="Hubbard S.S."/>
            <person name="Banfield J.F."/>
        </authorList>
    </citation>
    <scope>NUCLEOTIDE SEQUENCE [LARGE SCALE GENOMIC DNA]</scope>
</reference>
<dbReference type="PANTHER" id="PTHR42648">
    <property type="entry name" value="TRANSPOSASE, PUTATIVE-RELATED"/>
    <property type="match status" value="1"/>
</dbReference>
<proteinExistence type="predicted"/>
<gene>
    <name evidence="2" type="ORF">A3B51_01835</name>
</gene>
<name>A0A1F5HJ97_9BACT</name>
<dbReference type="AlphaFoldDB" id="A0A1F5HJ97"/>
<comment type="caution">
    <text evidence="2">The sequence shown here is derived from an EMBL/GenBank/DDBJ whole genome shotgun (WGS) entry which is preliminary data.</text>
</comment>
<evidence type="ECO:0000313" key="3">
    <source>
        <dbReference type="Proteomes" id="UP000176780"/>
    </source>
</evidence>
<evidence type="ECO:0000313" key="2">
    <source>
        <dbReference type="EMBL" id="OGE04115.1"/>
    </source>
</evidence>
<dbReference type="InterPro" id="IPR012337">
    <property type="entry name" value="RNaseH-like_sf"/>
</dbReference>
<dbReference type="Proteomes" id="UP000176780">
    <property type="component" value="Unassembled WGS sequence"/>
</dbReference>
<feature type="domain" description="Integrase catalytic" evidence="1">
    <location>
        <begin position="79"/>
        <end position="240"/>
    </location>
</feature>
<dbReference type="Gene3D" id="3.30.420.10">
    <property type="entry name" value="Ribonuclease H-like superfamily/Ribonuclease H"/>
    <property type="match status" value="1"/>
</dbReference>
<dbReference type="SUPFAM" id="SSF53098">
    <property type="entry name" value="Ribonuclease H-like"/>
    <property type="match status" value="1"/>
</dbReference>
<dbReference type="InterPro" id="IPR036397">
    <property type="entry name" value="RNaseH_sf"/>
</dbReference>
<dbReference type="InterPro" id="IPR001584">
    <property type="entry name" value="Integrase_cat-core"/>
</dbReference>
<dbReference type="PANTHER" id="PTHR42648:SF12">
    <property type="entry name" value="BLL1855 PROTEIN"/>
    <property type="match status" value="1"/>
</dbReference>
<dbReference type="Pfam" id="PF00665">
    <property type="entry name" value="rve"/>
    <property type="match status" value="1"/>
</dbReference>
<evidence type="ECO:0000259" key="1">
    <source>
        <dbReference type="PROSITE" id="PS50994"/>
    </source>
</evidence>
<accession>A0A1F5HJ97</accession>
<dbReference type="PROSITE" id="PS50994">
    <property type="entry name" value="INTEGRASE"/>
    <property type="match status" value="1"/>
</dbReference>
<sequence>MTTPVWIQKKIYDIRDADHEKSKYEIQEELRRQGIIVGRSAIQKVINRHPELLNTQHIKKVKQHRKLAIARLRASREMREKYPGALVQIDTKHFYVLGIRFYLFCAVDCKSRYGYVYCYKNISSQSGADFLERVLNYFPFKVEAIQTDNGSEYLLNFHKACQKYGIMHYFTYPYTPKMNGRAERIIRTAVYEYFNWQYDLLPNLDEINRHCLVFNRKYNTRRFHQKLGYKTPEEYVILHNSQKGGQPFSI</sequence>
<dbReference type="EMBL" id="MFBQ01000036">
    <property type="protein sequence ID" value="OGE04115.1"/>
    <property type="molecule type" value="Genomic_DNA"/>
</dbReference>
<dbReference type="GO" id="GO:0003676">
    <property type="term" value="F:nucleic acid binding"/>
    <property type="evidence" value="ECO:0007669"/>
    <property type="project" value="InterPro"/>
</dbReference>
<protein>
    <recommendedName>
        <fullName evidence="1">Integrase catalytic domain-containing protein</fullName>
    </recommendedName>
</protein>
<dbReference type="InterPro" id="IPR039537">
    <property type="entry name" value="Retrotran_Ty1/copia-like"/>
</dbReference>
<organism evidence="2 3">
    <name type="scientific">Candidatus Curtissbacteria bacterium RIFCSPLOWO2_01_FULL_41_18</name>
    <dbReference type="NCBI Taxonomy" id="1797727"/>
    <lineage>
        <taxon>Bacteria</taxon>
        <taxon>Candidatus Curtissiibacteriota</taxon>
    </lineage>
</organism>